<reference evidence="2 3" key="1">
    <citation type="journal article" date="2019" name="Int. J. Syst. Evol. Microbiol.">
        <title>The Global Catalogue of Microorganisms (GCM) 10K type strain sequencing project: providing services to taxonomists for standard genome sequencing and annotation.</title>
        <authorList>
            <consortium name="The Broad Institute Genomics Platform"/>
            <consortium name="The Broad Institute Genome Sequencing Center for Infectious Disease"/>
            <person name="Wu L."/>
            <person name="Ma J."/>
        </authorList>
    </citation>
    <scope>NUCLEOTIDE SEQUENCE [LARGE SCALE GENOMIC DNA]</scope>
    <source>
        <strain evidence="2 3">JCM 6924</strain>
    </source>
</reference>
<protein>
    <submittedName>
        <fullName evidence="2">Uncharacterized protein</fullName>
    </submittedName>
</protein>
<evidence type="ECO:0000313" key="3">
    <source>
        <dbReference type="Proteomes" id="UP001501095"/>
    </source>
</evidence>
<organism evidence="2 3">
    <name type="scientific">Streptomyces levis</name>
    <dbReference type="NCBI Taxonomy" id="285566"/>
    <lineage>
        <taxon>Bacteria</taxon>
        <taxon>Bacillati</taxon>
        <taxon>Actinomycetota</taxon>
        <taxon>Actinomycetes</taxon>
        <taxon>Kitasatosporales</taxon>
        <taxon>Streptomycetaceae</taxon>
        <taxon>Streptomyces</taxon>
    </lineage>
</organism>
<keyword evidence="3" id="KW-1185">Reference proteome</keyword>
<evidence type="ECO:0000256" key="1">
    <source>
        <dbReference type="SAM" id="MobiDB-lite"/>
    </source>
</evidence>
<dbReference type="RefSeq" id="WP_344543024.1">
    <property type="nucleotide sequence ID" value="NZ_BAAATM010000022.1"/>
</dbReference>
<feature type="compositionally biased region" description="Basic and acidic residues" evidence="1">
    <location>
        <begin position="1"/>
        <end position="13"/>
    </location>
</feature>
<gene>
    <name evidence="2" type="ORF">GCM10010423_65240</name>
</gene>
<dbReference type="Proteomes" id="UP001501095">
    <property type="component" value="Unassembled WGS sequence"/>
</dbReference>
<dbReference type="EMBL" id="BAAATM010000022">
    <property type="protein sequence ID" value="GAA2555019.1"/>
    <property type="molecule type" value="Genomic_DNA"/>
</dbReference>
<evidence type="ECO:0000313" key="2">
    <source>
        <dbReference type="EMBL" id="GAA2555019.1"/>
    </source>
</evidence>
<accession>A0ABN3P1A8</accession>
<comment type="caution">
    <text evidence="2">The sequence shown here is derived from an EMBL/GenBank/DDBJ whole genome shotgun (WGS) entry which is preliminary data.</text>
</comment>
<feature type="region of interest" description="Disordered" evidence="1">
    <location>
        <begin position="1"/>
        <end position="59"/>
    </location>
</feature>
<name>A0ABN3P1A8_9ACTN</name>
<proteinExistence type="predicted"/>
<sequence>MAEDEKKETEKRPTTSRTTQAKKASTADAPREEIKGVIRTSRVGTIEDRSQELDPVGARHKRLAEAPKPGDEEYNPFTDPLIPTSTLQQTVYAELEGLGESPTWKALKENEEREAKKHEAFQNFDEEYARAS</sequence>